<protein>
    <submittedName>
        <fullName evidence="2">Uncharacterized protein</fullName>
    </submittedName>
</protein>
<proteinExistence type="predicted"/>
<evidence type="ECO:0000313" key="2">
    <source>
        <dbReference type="EMBL" id="MDQ1850880.1"/>
    </source>
</evidence>
<comment type="caution">
    <text evidence="2">The sequence shown here is derived from an EMBL/GenBank/DDBJ whole genome shotgun (WGS) entry which is preliminary data.</text>
</comment>
<reference evidence="2" key="1">
    <citation type="submission" date="2023-08" db="EMBL/GenBank/DDBJ databases">
        <title>Functional annotation and safety assessment of Bacillus stercoris.</title>
        <authorList>
            <person name="Pandit N.T."/>
            <person name="Ahir S.V."/>
            <person name="Chauhan D.A."/>
            <person name="Bose A."/>
            <person name="Dunlap C."/>
            <person name="Doshi J.A."/>
        </authorList>
    </citation>
    <scope>NUCLEOTIDE SEQUENCE</scope>
    <source>
        <strain evidence="2">ZBMF30</strain>
    </source>
</reference>
<keyword evidence="3" id="KW-1185">Reference proteome</keyword>
<dbReference type="Proteomes" id="UP001177898">
    <property type="component" value="Unassembled WGS sequence"/>
</dbReference>
<name>A0ABU0V1U1_9BACI</name>
<sequence length="57" mass="6538">MQMSEAAELRKAWKEKGNPPCDHPNRPDKEYYLGTSTGDYVCSICGYSGHKDSFKYF</sequence>
<dbReference type="RefSeq" id="WP_169051584.1">
    <property type="nucleotide sequence ID" value="NZ_AP029050.1"/>
</dbReference>
<gene>
    <name evidence="2" type="ORF">RAQ16_00470</name>
</gene>
<evidence type="ECO:0000256" key="1">
    <source>
        <dbReference type="SAM" id="MobiDB-lite"/>
    </source>
</evidence>
<organism evidence="2 3">
    <name type="scientific">Bacillus stercoris</name>
    <dbReference type="NCBI Taxonomy" id="2054641"/>
    <lineage>
        <taxon>Bacteria</taxon>
        <taxon>Bacillati</taxon>
        <taxon>Bacillota</taxon>
        <taxon>Bacilli</taxon>
        <taxon>Bacillales</taxon>
        <taxon>Bacillaceae</taxon>
        <taxon>Bacillus</taxon>
    </lineage>
</organism>
<feature type="region of interest" description="Disordered" evidence="1">
    <location>
        <begin position="1"/>
        <end position="27"/>
    </location>
</feature>
<feature type="compositionally biased region" description="Basic and acidic residues" evidence="1">
    <location>
        <begin position="7"/>
        <end position="27"/>
    </location>
</feature>
<evidence type="ECO:0000313" key="3">
    <source>
        <dbReference type="Proteomes" id="UP001177898"/>
    </source>
</evidence>
<dbReference type="EMBL" id="JAVCYS010000002">
    <property type="protein sequence ID" value="MDQ1850880.1"/>
    <property type="molecule type" value="Genomic_DNA"/>
</dbReference>
<accession>A0ABU0V1U1</accession>